<evidence type="ECO:0000313" key="5">
    <source>
        <dbReference type="EMBL" id="KAF3450779.1"/>
    </source>
</evidence>
<feature type="repeat" description="PPR" evidence="3">
    <location>
        <begin position="259"/>
        <end position="293"/>
    </location>
</feature>
<dbReference type="Proteomes" id="UP000796880">
    <property type="component" value="Unassembled WGS sequence"/>
</dbReference>
<feature type="repeat" description="PPR" evidence="3">
    <location>
        <begin position="364"/>
        <end position="398"/>
    </location>
</feature>
<comment type="similarity">
    <text evidence="1">Belongs to the PPR family. P subfamily.</text>
</comment>
<dbReference type="Pfam" id="PF13041">
    <property type="entry name" value="PPR_2"/>
    <property type="match status" value="3"/>
</dbReference>
<dbReference type="Pfam" id="PF17177">
    <property type="entry name" value="PPR_long"/>
    <property type="match status" value="1"/>
</dbReference>
<dbReference type="InterPro" id="IPR011990">
    <property type="entry name" value="TPR-like_helical_dom_sf"/>
</dbReference>
<protein>
    <recommendedName>
        <fullName evidence="4">PROP1-like PPR domain-containing protein</fullName>
    </recommendedName>
</protein>
<dbReference type="PROSITE" id="PS51375">
    <property type="entry name" value="PPR"/>
    <property type="match status" value="8"/>
</dbReference>
<proteinExistence type="inferred from homology"/>
<feature type="repeat" description="PPR" evidence="3">
    <location>
        <begin position="329"/>
        <end position="363"/>
    </location>
</feature>
<keyword evidence="6" id="KW-1185">Reference proteome</keyword>
<feature type="repeat" description="PPR" evidence="3">
    <location>
        <begin position="399"/>
        <end position="434"/>
    </location>
</feature>
<gene>
    <name evidence="5" type="ORF">FNV43_RR06868</name>
</gene>
<dbReference type="EMBL" id="VOIH02000003">
    <property type="protein sequence ID" value="KAF3450779.1"/>
    <property type="molecule type" value="Genomic_DNA"/>
</dbReference>
<evidence type="ECO:0000256" key="1">
    <source>
        <dbReference type="ARBA" id="ARBA00007626"/>
    </source>
</evidence>
<reference evidence="5" key="1">
    <citation type="submission" date="2020-03" db="EMBL/GenBank/DDBJ databases">
        <title>A high-quality chromosome-level genome assembly of a woody plant with both climbing and erect habits, Rhamnella rubrinervis.</title>
        <authorList>
            <person name="Lu Z."/>
            <person name="Yang Y."/>
            <person name="Zhu X."/>
            <person name="Sun Y."/>
        </authorList>
    </citation>
    <scope>NUCLEOTIDE SEQUENCE</scope>
    <source>
        <strain evidence="5">BYM</strain>
        <tissue evidence="5">Leaf</tissue>
    </source>
</reference>
<feature type="repeat" description="PPR" evidence="3">
    <location>
        <begin position="294"/>
        <end position="328"/>
    </location>
</feature>
<dbReference type="PANTHER" id="PTHR47939">
    <property type="entry name" value="MEMBRANE-ASSOCIATED SALT-INDUCIBLE PROTEIN-LIKE"/>
    <property type="match status" value="1"/>
</dbReference>
<feature type="repeat" description="PPR" evidence="3">
    <location>
        <begin position="435"/>
        <end position="469"/>
    </location>
</feature>
<comment type="caution">
    <text evidence="5">The sequence shown here is derived from an EMBL/GenBank/DDBJ whole genome shotgun (WGS) entry which is preliminary data.</text>
</comment>
<dbReference type="Gene3D" id="1.25.40.10">
    <property type="entry name" value="Tetratricopeptide repeat domain"/>
    <property type="match status" value="4"/>
</dbReference>
<organism evidence="5 6">
    <name type="scientific">Rhamnella rubrinervis</name>
    <dbReference type="NCBI Taxonomy" id="2594499"/>
    <lineage>
        <taxon>Eukaryota</taxon>
        <taxon>Viridiplantae</taxon>
        <taxon>Streptophyta</taxon>
        <taxon>Embryophyta</taxon>
        <taxon>Tracheophyta</taxon>
        <taxon>Spermatophyta</taxon>
        <taxon>Magnoliopsida</taxon>
        <taxon>eudicotyledons</taxon>
        <taxon>Gunneridae</taxon>
        <taxon>Pentapetalae</taxon>
        <taxon>rosids</taxon>
        <taxon>fabids</taxon>
        <taxon>Rosales</taxon>
        <taxon>Rhamnaceae</taxon>
        <taxon>rhamnoid group</taxon>
        <taxon>Rhamneae</taxon>
        <taxon>Rhamnella</taxon>
    </lineage>
</organism>
<sequence length="558" mass="62689">MSLCITSKAVCLYRICKHVPFSVNLSSSSALRTVDFIEGSDTHDSSYEELKSRMQNYATSGHLSKALETLNSMTHVPGKPTVNDYNSLMYCSLKSRNVTIEQVIEVYLAMKRLGNAPNAVTFNTLLNGMLSFGYLEEGFCVAKEMYHENGFIPSFTSLSKLLKKSLEVGNLADSYSVFEFMLRLDYIPTEFSLSLLISKLSKDGKIQKAYSVFYILLVKGCYYGPYMHNPILWALCKSGQSKTALQLLYLMKKKGVVHDVCSYTALIFGFGREGLWKDLFCCLDAMQSYGCKPNTITYTIVIKYFCDNEETRDALELLAKMEREGCEPDLTTYNIILRELCLQDRVEDISGLIQLIGHKGLSPNLYTYAALAGGLLKRGNVGDAYKLLVGLISKGCTVDVTVYNIYFHCLCHNNRSREALCLLYYMMIKEGFQPSNVSYNTILKGLCRDRFINEALDLLDGFEGVENGPDLVSFYTILSAACKHGNPSMIHKVLCRMKKEGVAKYNNVLKAMFSRGKFSDMVSLLKAMVMEGFVSNEIANEILHRATSKRGCRDSHVL</sequence>
<evidence type="ECO:0000256" key="3">
    <source>
        <dbReference type="PROSITE-ProRule" id="PRU00708"/>
    </source>
</evidence>
<dbReference type="OrthoDB" id="185373at2759"/>
<dbReference type="Pfam" id="PF01535">
    <property type="entry name" value="PPR"/>
    <property type="match status" value="3"/>
</dbReference>
<dbReference type="InterPro" id="IPR033443">
    <property type="entry name" value="PROP1-like_PPR_dom"/>
</dbReference>
<dbReference type="PANTHER" id="PTHR47939:SF13">
    <property type="entry name" value="OS03G0201400 PROTEIN"/>
    <property type="match status" value="1"/>
</dbReference>
<evidence type="ECO:0000256" key="2">
    <source>
        <dbReference type="ARBA" id="ARBA00022737"/>
    </source>
</evidence>
<dbReference type="InterPro" id="IPR002885">
    <property type="entry name" value="PPR_rpt"/>
</dbReference>
<dbReference type="InterPro" id="IPR050667">
    <property type="entry name" value="PPR-containing_protein"/>
</dbReference>
<keyword evidence="2" id="KW-0677">Repeat</keyword>
<evidence type="ECO:0000259" key="4">
    <source>
        <dbReference type="Pfam" id="PF17177"/>
    </source>
</evidence>
<feature type="repeat" description="PPR" evidence="3">
    <location>
        <begin position="470"/>
        <end position="504"/>
    </location>
</feature>
<dbReference type="AlphaFoldDB" id="A0A8K0HFE2"/>
<dbReference type="NCBIfam" id="TIGR00756">
    <property type="entry name" value="PPR"/>
    <property type="match status" value="8"/>
</dbReference>
<feature type="repeat" description="PPR" evidence="3">
    <location>
        <begin position="224"/>
        <end position="258"/>
    </location>
</feature>
<feature type="domain" description="PROP1-like PPR" evidence="4">
    <location>
        <begin position="46"/>
        <end position="213"/>
    </location>
</feature>
<name>A0A8K0HFE2_9ROSA</name>
<accession>A0A8K0HFE2</accession>
<evidence type="ECO:0000313" key="6">
    <source>
        <dbReference type="Proteomes" id="UP000796880"/>
    </source>
</evidence>